<dbReference type="InterPro" id="IPR001810">
    <property type="entry name" value="F-box_dom"/>
</dbReference>
<dbReference type="AlphaFoldDB" id="A0AAV9RFJ6"/>
<dbReference type="Gene3D" id="3.80.10.10">
    <property type="entry name" value="Ribonuclease Inhibitor"/>
    <property type="match status" value="2"/>
</dbReference>
<reference evidence="2 3" key="1">
    <citation type="submission" date="2021-06" db="EMBL/GenBank/DDBJ databases">
        <authorList>
            <person name="Palmer J.M."/>
        </authorList>
    </citation>
    <scope>NUCLEOTIDE SEQUENCE [LARGE SCALE GENOMIC DNA]</scope>
    <source>
        <strain evidence="2 3">MEX-2019</strain>
        <tissue evidence="2">Muscle</tissue>
    </source>
</reference>
<dbReference type="Gene3D" id="1.20.1280.50">
    <property type="match status" value="1"/>
</dbReference>
<dbReference type="SUPFAM" id="SSF81383">
    <property type="entry name" value="F-box domain"/>
    <property type="match status" value="1"/>
</dbReference>
<accession>A0AAV9RFJ6</accession>
<keyword evidence="3" id="KW-1185">Reference proteome</keyword>
<dbReference type="InterPro" id="IPR032675">
    <property type="entry name" value="LRR_dom_sf"/>
</dbReference>
<evidence type="ECO:0000313" key="3">
    <source>
        <dbReference type="Proteomes" id="UP001311232"/>
    </source>
</evidence>
<evidence type="ECO:0000259" key="1">
    <source>
        <dbReference type="PROSITE" id="PS50181"/>
    </source>
</evidence>
<dbReference type="Pfam" id="PF12937">
    <property type="entry name" value="F-box-like"/>
    <property type="match status" value="1"/>
</dbReference>
<protein>
    <recommendedName>
        <fullName evidence="1">F-box domain-containing protein</fullName>
    </recommendedName>
</protein>
<name>A0AAV9RFJ6_9TELE</name>
<dbReference type="SUPFAM" id="SSF52047">
    <property type="entry name" value="RNI-like"/>
    <property type="match status" value="1"/>
</dbReference>
<gene>
    <name evidence="2" type="ORF">CRENBAI_024018</name>
</gene>
<evidence type="ECO:0000313" key="2">
    <source>
        <dbReference type="EMBL" id="KAK5607657.1"/>
    </source>
</evidence>
<dbReference type="EMBL" id="JAHHUM010002018">
    <property type="protein sequence ID" value="KAK5607657.1"/>
    <property type="molecule type" value="Genomic_DNA"/>
</dbReference>
<dbReference type="PROSITE" id="PS50181">
    <property type="entry name" value="FBOX"/>
    <property type="match status" value="1"/>
</dbReference>
<comment type="caution">
    <text evidence="2">The sequence shown here is derived from an EMBL/GenBank/DDBJ whole genome shotgun (WGS) entry which is preliminary data.</text>
</comment>
<organism evidence="2 3">
    <name type="scientific">Crenichthys baileyi</name>
    <name type="common">White River springfish</name>
    <dbReference type="NCBI Taxonomy" id="28760"/>
    <lineage>
        <taxon>Eukaryota</taxon>
        <taxon>Metazoa</taxon>
        <taxon>Chordata</taxon>
        <taxon>Craniata</taxon>
        <taxon>Vertebrata</taxon>
        <taxon>Euteleostomi</taxon>
        <taxon>Actinopterygii</taxon>
        <taxon>Neopterygii</taxon>
        <taxon>Teleostei</taxon>
        <taxon>Neoteleostei</taxon>
        <taxon>Acanthomorphata</taxon>
        <taxon>Ovalentaria</taxon>
        <taxon>Atherinomorphae</taxon>
        <taxon>Cyprinodontiformes</taxon>
        <taxon>Goodeidae</taxon>
        <taxon>Crenichthys</taxon>
    </lineage>
</organism>
<dbReference type="Proteomes" id="UP001311232">
    <property type="component" value="Unassembled WGS sequence"/>
</dbReference>
<proteinExistence type="predicted"/>
<feature type="domain" description="F-box" evidence="1">
    <location>
        <begin position="1"/>
        <end position="48"/>
    </location>
</feature>
<dbReference type="InterPro" id="IPR036047">
    <property type="entry name" value="F-box-like_dom_sf"/>
</dbReference>
<sequence>MTSALQLPYELWLQVFSFLSWKDKLSMRCTCSHFKRLMDESRPVWRGFSVVLKDLSRYNRPFWRSLARRQLTSVYLRAGKKRDLKLLSVWLPLLEALRLDNWRGNDVQGLKRFHFLNRLTLTACSTPLVNLEFLHPLSHQLTQLSLCNVQLTCPASQLLASISQLTRLGSLLLHHDGSLAIPTLRGVLSQLVNLRFLSWTMINYKKLSQDFFRPATGAACHSGSLSKTLSPRMLPGRRTMAAHCSLRDGLNAEAGDASLSLSDLQLLNYDAAVTQEVLQPLANLRSLSVFHLYSVPGPTCHLQTWLTSLQQLCSLSVHGGHPLVAYADFLPSSLLSLTLCVDLQPEDLHVVSFRTPNLQHLHLEPWSSSSNLVRLLPQLFPCLKTLAIRHHHVSDEDFLGLHQLQHLNTLEILDSFYRPDPNDPSLVVYKPTPRLLQLISDLQKLTNHKVRVITSSHRDALTCACI</sequence>
<dbReference type="SMART" id="SM00256">
    <property type="entry name" value="FBOX"/>
    <property type="match status" value="1"/>
</dbReference>